<dbReference type="EMBL" id="WKMO01000008">
    <property type="protein sequence ID" value="MSB73800.1"/>
    <property type="molecule type" value="Genomic_DNA"/>
</dbReference>
<dbReference type="Proteomes" id="UP000461276">
    <property type="component" value="Unassembled WGS sequence"/>
</dbReference>
<dbReference type="GO" id="GO:0030272">
    <property type="term" value="F:5-formyltetrahydrofolate cyclo-ligase activity"/>
    <property type="evidence" value="ECO:0007669"/>
    <property type="project" value="UniProtKB-EC"/>
</dbReference>
<dbReference type="NCBIfam" id="TIGR02727">
    <property type="entry name" value="MTHFS_bact"/>
    <property type="match status" value="1"/>
</dbReference>
<evidence type="ECO:0000256" key="2">
    <source>
        <dbReference type="ARBA" id="ARBA00022741"/>
    </source>
</evidence>
<accession>A0A1Y4IIA2</accession>
<evidence type="ECO:0000313" key="11">
    <source>
        <dbReference type="Proteomes" id="UP000441358"/>
    </source>
</evidence>
<keyword evidence="5" id="KW-0460">Magnesium</keyword>
<dbReference type="PANTHER" id="PTHR23407:SF1">
    <property type="entry name" value="5-FORMYLTETRAHYDROFOLATE CYCLO-LIGASE"/>
    <property type="match status" value="1"/>
</dbReference>
<dbReference type="Pfam" id="PF01812">
    <property type="entry name" value="5-FTHF_cyc-lig"/>
    <property type="match status" value="1"/>
</dbReference>
<keyword evidence="9" id="KW-0436">Ligase</keyword>
<evidence type="ECO:0000313" key="6">
    <source>
        <dbReference type="EMBL" id="MRY95022.1"/>
    </source>
</evidence>
<dbReference type="Proteomes" id="UP000441609">
    <property type="component" value="Unassembled WGS sequence"/>
</dbReference>
<protein>
    <recommendedName>
        <fullName evidence="5">5-formyltetrahydrofolate cyclo-ligase</fullName>
        <ecNumber evidence="5">6.3.3.2</ecNumber>
    </recommendedName>
</protein>
<feature type="binding site" evidence="4">
    <location>
        <position position="58"/>
    </location>
    <ligand>
        <name>substrate</name>
    </ligand>
</feature>
<dbReference type="EMBL" id="NFJX01000007">
    <property type="protein sequence ID" value="OUP19236.1"/>
    <property type="molecule type" value="Genomic_DNA"/>
</dbReference>
<dbReference type="Proteomes" id="UP000441358">
    <property type="component" value="Unassembled WGS sequence"/>
</dbReference>
<dbReference type="InterPro" id="IPR024185">
    <property type="entry name" value="FTHF_cligase-like_sf"/>
</dbReference>
<dbReference type="GO" id="GO:0005524">
    <property type="term" value="F:ATP binding"/>
    <property type="evidence" value="ECO:0007669"/>
    <property type="project" value="UniProtKB-KW"/>
</dbReference>
<dbReference type="AlphaFoldDB" id="A0A1Y4IIA2"/>
<dbReference type="PANTHER" id="PTHR23407">
    <property type="entry name" value="ATPASE INHIBITOR/5-FORMYLTETRAHYDROFOLATE CYCLO-LIGASE"/>
    <property type="match status" value="1"/>
</dbReference>
<keyword evidence="5" id="KW-0479">Metal-binding</keyword>
<reference evidence="10" key="1">
    <citation type="submission" date="2017-04" db="EMBL/GenBank/DDBJ databases">
        <title>Function of individual gut microbiota members based on whole genome sequencing of pure cultures obtained from chicken caecum.</title>
        <authorList>
            <person name="Medvecky M."/>
            <person name="Cejkova D."/>
            <person name="Polansky O."/>
            <person name="Karasova D."/>
            <person name="Kubasova T."/>
            <person name="Cizek A."/>
            <person name="Rychlik I."/>
        </authorList>
    </citation>
    <scope>NUCLEOTIDE SEQUENCE [LARGE SCALE GENOMIC DNA]</scope>
    <source>
        <strain evidence="10">An199</strain>
    </source>
</reference>
<comment type="cofactor">
    <cofactor evidence="5">
        <name>Mg(2+)</name>
        <dbReference type="ChEBI" id="CHEBI:18420"/>
    </cofactor>
</comment>
<evidence type="ECO:0000313" key="13">
    <source>
        <dbReference type="Proteomes" id="UP000461276"/>
    </source>
</evidence>
<reference evidence="9" key="2">
    <citation type="journal article" date="2018" name="BMC Genomics">
        <title>Whole genome sequencing and function prediction of 133 gut anaerobes isolated from chicken caecum in pure cultures.</title>
        <authorList>
            <person name="Medvecky M."/>
            <person name="Cejkova D."/>
            <person name="Polansky O."/>
            <person name="Karasova D."/>
            <person name="Kubasova T."/>
            <person name="Cizek A."/>
            <person name="Rychlik I."/>
        </authorList>
    </citation>
    <scope>NUCLEOTIDE SEQUENCE</scope>
    <source>
        <strain evidence="9">An199</strain>
    </source>
</reference>
<dbReference type="EMBL" id="WKMC01000005">
    <property type="protein sequence ID" value="MRZ50373.1"/>
    <property type="molecule type" value="Genomic_DNA"/>
</dbReference>
<dbReference type="OrthoDB" id="9801938at2"/>
<comment type="catalytic activity">
    <reaction evidence="5">
        <text>(6S)-5-formyl-5,6,7,8-tetrahydrofolate + ATP = (6R)-5,10-methenyltetrahydrofolate + ADP + phosphate</text>
        <dbReference type="Rhea" id="RHEA:10488"/>
        <dbReference type="ChEBI" id="CHEBI:30616"/>
        <dbReference type="ChEBI" id="CHEBI:43474"/>
        <dbReference type="ChEBI" id="CHEBI:57455"/>
        <dbReference type="ChEBI" id="CHEBI:57457"/>
        <dbReference type="ChEBI" id="CHEBI:456216"/>
        <dbReference type="EC" id="6.3.3.2"/>
    </reaction>
</comment>
<keyword evidence="2 4" id="KW-0547">Nucleotide-binding</keyword>
<dbReference type="InterPro" id="IPR002698">
    <property type="entry name" value="FTHF_cligase"/>
</dbReference>
<dbReference type="Proteomes" id="UP000195950">
    <property type="component" value="Unassembled WGS sequence"/>
</dbReference>
<dbReference type="EMBL" id="WKMY01000015">
    <property type="protein sequence ID" value="MRY95022.1"/>
    <property type="molecule type" value="Genomic_DNA"/>
</dbReference>
<evidence type="ECO:0000256" key="5">
    <source>
        <dbReference type="RuleBase" id="RU361279"/>
    </source>
</evidence>
<reference evidence="11 12" key="3">
    <citation type="journal article" date="2019" name="Nat. Med.">
        <title>A library of human gut bacterial isolates paired with longitudinal multiomics data enables mechanistic microbiome research.</title>
        <authorList>
            <person name="Poyet M."/>
            <person name="Groussin M."/>
            <person name="Gibbons S.M."/>
            <person name="Avila-Pacheco J."/>
            <person name="Jiang X."/>
            <person name="Kearney S.M."/>
            <person name="Perrotta A.R."/>
            <person name="Berdy B."/>
            <person name="Zhao S."/>
            <person name="Lieberman T.D."/>
            <person name="Swanson P.K."/>
            <person name="Smith M."/>
            <person name="Roesemann S."/>
            <person name="Alexander J.E."/>
            <person name="Rich S.A."/>
            <person name="Livny J."/>
            <person name="Vlamakis H."/>
            <person name="Clish C."/>
            <person name="Bullock K."/>
            <person name="Deik A."/>
            <person name="Scott J."/>
            <person name="Pierce K.A."/>
            <person name="Xavier R.J."/>
            <person name="Alm E.J."/>
        </authorList>
    </citation>
    <scope>NUCLEOTIDE SEQUENCE [LARGE SCALE GENOMIC DNA]</scope>
    <source>
        <strain evidence="8 12">BIOML-A20</strain>
        <strain evidence="7 11">BIOML-A32</strain>
        <strain evidence="6 13">BIOML-A9</strain>
    </source>
</reference>
<evidence type="ECO:0000313" key="8">
    <source>
        <dbReference type="EMBL" id="MSB73800.1"/>
    </source>
</evidence>
<keyword evidence="3 4" id="KW-0067">ATP-binding</keyword>
<evidence type="ECO:0000256" key="4">
    <source>
        <dbReference type="PIRSR" id="PIRSR006806-1"/>
    </source>
</evidence>
<evidence type="ECO:0000256" key="3">
    <source>
        <dbReference type="ARBA" id="ARBA00022840"/>
    </source>
</evidence>
<dbReference type="OMA" id="LRIFMTK"/>
<evidence type="ECO:0000313" key="7">
    <source>
        <dbReference type="EMBL" id="MRZ50373.1"/>
    </source>
</evidence>
<dbReference type="GO" id="GO:0035999">
    <property type="term" value="P:tetrahydrofolate interconversion"/>
    <property type="evidence" value="ECO:0007669"/>
    <property type="project" value="TreeGrafter"/>
</dbReference>
<dbReference type="SUPFAM" id="SSF100950">
    <property type="entry name" value="NagB/RpiA/CoA transferase-like"/>
    <property type="match status" value="1"/>
</dbReference>
<evidence type="ECO:0000313" key="9">
    <source>
        <dbReference type="EMBL" id="OUP19236.1"/>
    </source>
</evidence>
<gene>
    <name evidence="9" type="ORF">B5F32_09965</name>
    <name evidence="7" type="ORF">GKD66_09075</name>
    <name evidence="6" type="ORF">GKD67_17655</name>
    <name evidence="8" type="ORF">GKD70_10995</name>
</gene>
<dbReference type="GO" id="GO:0046872">
    <property type="term" value="F:metal ion binding"/>
    <property type="evidence" value="ECO:0007669"/>
    <property type="project" value="UniProtKB-KW"/>
</dbReference>
<evidence type="ECO:0000313" key="10">
    <source>
        <dbReference type="Proteomes" id="UP000195950"/>
    </source>
</evidence>
<dbReference type="GO" id="GO:0009396">
    <property type="term" value="P:folic acid-containing compound biosynthetic process"/>
    <property type="evidence" value="ECO:0007669"/>
    <property type="project" value="TreeGrafter"/>
</dbReference>
<dbReference type="EC" id="6.3.3.2" evidence="5"/>
<organism evidence="9 10">
    <name type="scientific">Parabacteroides distasonis</name>
    <dbReference type="NCBI Taxonomy" id="823"/>
    <lineage>
        <taxon>Bacteria</taxon>
        <taxon>Pseudomonadati</taxon>
        <taxon>Bacteroidota</taxon>
        <taxon>Bacteroidia</taxon>
        <taxon>Bacteroidales</taxon>
        <taxon>Tannerellaceae</taxon>
        <taxon>Parabacteroides</taxon>
    </lineage>
</organism>
<dbReference type="InterPro" id="IPR037171">
    <property type="entry name" value="NagB/RpiA_transferase-like"/>
</dbReference>
<name>A0A1Y4IIA2_PARDI</name>
<dbReference type="PIRSF" id="PIRSF006806">
    <property type="entry name" value="FTHF_cligase"/>
    <property type="match status" value="1"/>
</dbReference>
<dbReference type="Gene3D" id="3.40.50.10420">
    <property type="entry name" value="NagB/RpiA/CoA transferase-like"/>
    <property type="match status" value="1"/>
</dbReference>
<proteinExistence type="inferred from homology"/>
<feature type="binding site" evidence="4">
    <location>
        <begin position="7"/>
        <end position="11"/>
    </location>
    <ligand>
        <name>ATP</name>
        <dbReference type="ChEBI" id="CHEBI:30616"/>
    </ligand>
</feature>
<comment type="caution">
    <text evidence="9">The sequence shown here is derived from an EMBL/GenBank/DDBJ whole genome shotgun (WGS) entry which is preliminary data.</text>
</comment>
<comment type="similarity">
    <text evidence="1 5">Belongs to the 5-formyltetrahydrofolate cyclo-ligase family.</text>
</comment>
<evidence type="ECO:0000313" key="12">
    <source>
        <dbReference type="Proteomes" id="UP000441609"/>
    </source>
</evidence>
<feature type="binding site" evidence="4">
    <location>
        <begin position="133"/>
        <end position="141"/>
    </location>
    <ligand>
        <name>ATP</name>
        <dbReference type="ChEBI" id="CHEBI:30616"/>
    </ligand>
</feature>
<evidence type="ECO:0000256" key="1">
    <source>
        <dbReference type="ARBA" id="ARBA00010638"/>
    </source>
</evidence>
<sequence>METYTAKQALRKDMASRKKEYSRITLCELSDKIMDRLEQTELFQAASCIALYHAIPGEVQTAGFIEKWYQKKKLLLPLIVGDDLRLLLYEGPESLKPGPFGILEPKADGIEVPKNEIDLIIVPGVAFDKDKNRMGRGRGFYDRLLSTLNAPKVGICFGFQMIPQVPVEPLDKKMDYVITEDTIY</sequence>